<evidence type="ECO:0000313" key="2">
    <source>
        <dbReference type="Proteomes" id="UP001500459"/>
    </source>
</evidence>
<dbReference type="GO" id="GO:0032259">
    <property type="term" value="P:methylation"/>
    <property type="evidence" value="ECO:0007669"/>
    <property type="project" value="UniProtKB-KW"/>
</dbReference>
<keyword evidence="2" id="KW-1185">Reference proteome</keyword>
<keyword evidence="1" id="KW-0808">Transferase</keyword>
<proteinExistence type="predicted"/>
<accession>A0ABP7X8J1</accession>
<dbReference type="Proteomes" id="UP001500459">
    <property type="component" value="Unassembled WGS sequence"/>
</dbReference>
<evidence type="ECO:0000313" key="1">
    <source>
        <dbReference type="EMBL" id="GAA4107371.1"/>
    </source>
</evidence>
<protein>
    <submittedName>
        <fullName evidence="1">Class I SAM-dependent methyltransferase</fullName>
    </submittedName>
</protein>
<name>A0ABP7X8J1_9FLAO</name>
<gene>
    <name evidence="1" type="ORF">GCM10022393_02610</name>
</gene>
<dbReference type="RefSeq" id="WP_344924043.1">
    <property type="nucleotide sequence ID" value="NZ_BAABCW010000001.1"/>
</dbReference>
<reference evidence="2" key="1">
    <citation type="journal article" date="2019" name="Int. J. Syst. Evol. Microbiol.">
        <title>The Global Catalogue of Microorganisms (GCM) 10K type strain sequencing project: providing services to taxonomists for standard genome sequencing and annotation.</title>
        <authorList>
            <consortium name="The Broad Institute Genomics Platform"/>
            <consortium name="The Broad Institute Genome Sequencing Center for Infectious Disease"/>
            <person name="Wu L."/>
            <person name="Ma J."/>
        </authorList>
    </citation>
    <scope>NUCLEOTIDE SEQUENCE [LARGE SCALE GENOMIC DNA]</scope>
    <source>
        <strain evidence="2">JCM 17106</strain>
    </source>
</reference>
<dbReference type="GO" id="GO:0008168">
    <property type="term" value="F:methyltransferase activity"/>
    <property type="evidence" value="ECO:0007669"/>
    <property type="project" value="UniProtKB-KW"/>
</dbReference>
<sequence>MLFRIKSFLNFLIRSTNQHRVHSPFVYTLVTLCFYDRKKRASYVSIQSAYKNNTSDISYKHAKLINRIVPYFNIENALIIETKSNFIHRIISFENSVKTYNAPESMGEFDLIYTDINNCKSDFKFVELLFSKIHNETIFIINSIHKSKENFDLWTQLVAHQKTTVTIEMYNLGFVFFRKEQVKEEFTLRV</sequence>
<comment type="caution">
    <text evidence="1">The sequence shown here is derived from an EMBL/GenBank/DDBJ whole genome shotgun (WGS) entry which is preliminary data.</text>
</comment>
<dbReference type="EMBL" id="BAABCW010000001">
    <property type="protein sequence ID" value="GAA4107371.1"/>
    <property type="molecule type" value="Genomic_DNA"/>
</dbReference>
<keyword evidence="1" id="KW-0489">Methyltransferase</keyword>
<organism evidence="1 2">
    <name type="scientific">Aquimarina addita</name>
    <dbReference type="NCBI Taxonomy" id="870485"/>
    <lineage>
        <taxon>Bacteria</taxon>
        <taxon>Pseudomonadati</taxon>
        <taxon>Bacteroidota</taxon>
        <taxon>Flavobacteriia</taxon>
        <taxon>Flavobacteriales</taxon>
        <taxon>Flavobacteriaceae</taxon>
        <taxon>Aquimarina</taxon>
    </lineage>
</organism>